<keyword evidence="5" id="KW-1185">Reference proteome</keyword>
<evidence type="ECO:0000256" key="2">
    <source>
        <dbReference type="SAM" id="MobiDB-lite"/>
    </source>
</evidence>
<dbReference type="RefSeq" id="WP_377265407.1">
    <property type="nucleotide sequence ID" value="NZ_JBHMAA010000036.1"/>
</dbReference>
<proteinExistence type="predicted"/>
<sequence>MPVLRGLLIAPLLLVPAAAAARDIATCAALYRQLNNAPQIIGNTGEMRRFAQELSQQNSDIRMLRIEMRRAGCSTGSVVTLGNANSEVCEEMRQALDTLEQSRDALTAERNNARQITRPSEERNAILTAIRANNCIPSDVEEDHKERLKVQGLELPGKEPYSGITHLHTGEPQRQQAAPAAEPSPPPERPYDPNRKVRMVGPTFLPEENIDLAHPKSSGPQPQQ</sequence>
<gene>
    <name evidence="4" type="ORF">ACFFP0_27485</name>
</gene>
<feature type="compositionally biased region" description="Low complexity" evidence="2">
    <location>
        <begin position="172"/>
        <end position="181"/>
    </location>
</feature>
<dbReference type="EMBL" id="JBHMAA010000036">
    <property type="protein sequence ID" value="MFB9952605.1"/>
    <property type="molecule type" value="Genomic_DNA"/>
</dbReference>
<accession>A0ABV6APQ2</accession>
<evidence type="ECO:0000256" key="3">
    <source>
        <dbReference type="SAM" id="SignalP"/>
    </source>
</evidence>
<keyword evidence="3" id="KW-0732">Signal</keyword>
<evidence type="ECO:0000313" key="5">
    <source>
        <dbReference type="Proteomes" id="UP001589692"/>
    </source>
</evidence>
<keyword evidence="1" id="KW-0175">Coiled coil</keyword>
<feature type="signal peptide" evidence="3">
    <location>
        <begin position="1"/>
        <end position="21"/>
    </location>
</feature>
<reference evidence="4 5" key="1">
    <citation type="submission" date="2024-09" db="EMBL/GenBank/DDBJ databases">
        <authorList>
            <person name="Sun Q."/>
            <person name="Mori K."/>
        </authorList>
    </citation>
    <scope>NUCLEOTIDE SEQUENCE [LARGE SCALE GENOMIC DNA]</scope>
    <source>
        <strain evidence="4 5">TBRC 4938</strain>
    </source>
</reference>
<feature type="region of interest" description="Disordered" evidence="2">
    <location>
        <begin position="153"/>
        <end position="224"/>
    </location>
</feature>
<dbReference type="Proteomes" id="UP001589692">
    <property type="component" value="Unassembled WGS sequence"/>
</dbReference>
<feature type="chain" id="PRO_5046987854" evidence="3">
    <location>
        <begin position="22"/>
        <end position="224"/>
    </location>
</feature>
<feature type="coiled-coil region" evidence="1">
    <location>
        <begin position="89"/>
        <end position="116"/>
    </location>
</feature>
<comment type="caution">
    <text evidence="4">The sequence shown here is derived from an EMBL/GenBank/DDBJ whole genome shotgun (WGS) entry which is preliminary data.</text>
</comment>
<name>A0ABV6APQ2_9HYPH</name>
<evidence type="ECO:0000313" key="4">
    <source>
        <dbReference type="EMBL" id="MFB9952605.1"/>
    </source>
</evidence>
<organism evidence="4 5">
    <name type="scientific">Rhizobium puerariae</name>
    <dbReference type="NCBI Taxonomy" id="1585791"/>
    <lineage>
        <taxon>Bacteria</taxon>
        <taxon>Pseudomonadati</taxon>
        <taxon>Pseudomonadota</taxon>
        <taxon>Alphaproteobacteria</taxon>
        <taxon>Hyphomicrobiales</taxon>
        <taxon>Rhizobiaceae</taxon>
        <taxon>Rhizobium/Agrobacterium group</taxon>
        <taxon>Rhizobium</taxon>
    </lineage>
</organism>
<protein>
    <submittedName>
        <fullName evidence="4">Uncharacterized protein</fullName>
    </submittedName>
</protein>
<evidence type="ECO:0000256" key="1">
    <source>
        <dbReference type="SAM" id="Coils"/>
    </source>
</evidence>